<dbReference type="PANTHER" id="PTHR11764:SF38">
    <property type="entry name" value="TERPENE CYCLASE_MUTASE FAMILY MEMBER"/>
    <property type="match status" value="1"/>
</dbReference>
<accession>A0A0E0R726</accession>
<dbReference type="eggNOG" id="KOG0497">
    <property type="taxonomic scope" value="Eukaryota"/>
</dbReference>
<protein>
    <recommendedName>
        <fullName evidence="3">Terpene cyclase/mutase family member</fullName>
        <ecNumber evidence="3">5.4.99.-</ecNumber>
    </recommendedName>
</protein>
<comment type="similarity">
    <text evidence="1 3">Belongs to the terpene cyclase/mutase family.</text>
</comment>
<sequence length="644" mass="73634">MWKLKFGEGASNPLLRSSNGFLGRETWEFDPNGGSPEEHAVVERLRRDFTRNRFTQRDKHEVSNLKDSSEVTEEVLLTSLRRVLDQYSSLQAPDGYWPGGYSGILFILPLMNEDGGWSTHTLGPSSMFGSCVNYATLRLLGEVLDEHNDGLSKGRAWILSHGSATVAPQWAKIYLSGTIQLFQNYGCFHIFFPFIQDDIIYPPSWFQNIAMASLHKFMEPLFNMWPMNKLRKRALTNLMDHIHYEDENSNYVGLCPINKVLNMVCCWIENPNSNAFRRHLPRIHDFLWLAEDGMKSKVYVGSQCWDTALIVQAYYSTGLTQEFSETIKKAHDFIKNAQVTKNCPNYKRYYRERSKGSWTLSNGENGWPIADTLAECLKAVLLLSKIPPTQVGDPIQEQRLYDAIDCLLSYVNKDGTLSSAESKRTTPWVEFINPSESFRNIIMDYPYVECTSSLIQALILFKGVHPGYRREEIDRIIKNGVLFIEKKQKNDGSWYGSWAVCFTYATFFAIKGLVAAGRTFQNSLSIRKACNFLLSKQLSTGGWGEDYLGCQVEEYIDSGRPHVVHTAWGMLGLIYAGQVELDPAPLYRAAKELINMQLETGEFPQQEILGSFNSSLFFNYTNYRNLFPIWALGEFHRRLLAKRA</sequence>
<dbReference type="Pfam" id="PF13243">
    <property type="entry name" value="SQHop_cyclase_C"/>
    <property type="match status" value="1"/>
</dbReference>
<feature type="domain" description="Squalene cyclase N-terminal" evidence="5">
    <location>
        <begin position="112"/>
        <end position="176"/>
    </location>
</feature>
<evidence type="ECO:0000259" key="4">
    <source>
        <dbReference type="Pfam" id="PF13243"/>
    </source>
</evidence>
<proteinExistence type="inferred from homology"/>
<dbReference type="STRING" id="4529.A0A0E0R726"/>
<dbReference type="GO" id="GO:0016104">
    <property type="term" value="P:triterpenoid biosynthetic process"/>
    <property type="evidence" value="ECO:0007669"/>
    <property type="project" value="InterPro"/>
</dbReference>
<dbReference type="InterPro" id="IPR032696">
    <property type="entry name" value="SQ_cyclase_C"/>
</dbReference>
<dbReference type="FunFam" id="1.50.10.20:FF:000011">
    <property type="entry name" value="Terpene cyclase/mutase family member"/>
    <property type="match status" value="1"/>
</dbReference>
<keyword evidence="7" id="KW-1185">Reference proteome</keyword>
<dbReference type="AlphaFoldDB" id="A0A0E0R726"/>
<dbReference type="OMA" id="CFHIFFP"/>
<evidence type="ECO:0000256" key="3">
    <source>
        <dbReference type="RuleBase" id="RU362003"/>
    </source>
</evidence>
<keyword evidence="2" id="KW-0677">Repeat</keyword>
<dbReference type="InterPro" id="IPR008930">
    <property type="entry name" value="Terpenoid_cyclase/PrenylTrfase"/>
</dbReference>
<dbReference type="InterPro" id="IPR002365">
    <property type="entry name" value="Terpene_synthase_CS"/>
</dbReference>
<dbReference type="Pfam" id="PF13249">
    <property type="entry name" value="SQHop_cyclase_N"/>
    <property type="match status" value="1"/>
</dbReference>
<dbReference type="PROSITE" id="PS01074">
    <property type="entry name" value="TERPENE_SYNTHASES"/>
    <property type="match status" value="1"/>
</dbReference>
<evidence type="ECO:0000259" key="5">
    <source>
        <dbReference type="Pfam" id="PF13249"/>
    </source>
</evidence>
<dbReference type="SUPFAM" id="SSF48239">
    <property type="entry name" value="Terpenoid cyclases/Protein prenyltransferases"/>
    <property type="match status" value="2"/>
</dbReference>
<dbReference type="GO" id="GO:0016866">
    <property type="term" value="F:intramolecular transferase activity"/>
    <property type="evidence" value="ECO:0007669"/>
    <property type="project" value="InterPro"/>
</dbReference>
<dbReference type="PANTHER" id="PTHR11764">
    <property type="entry name" value="TERPENE CYCLASE/MUTASE FAMILY MEMBER"/>
    <property type="match status" value="1"/>
</dbReference>
<organism evidence="6 7">
    <name type="scientific">Oryza rufipogon</name>
    <name type="common">Brownbeard rice</name>
    <name type="synonym">Asian wild rice</name>
    <dbReference type="NCBI Taxonomy" id="4529"/>
    <lineage>
        <taxon>Eukaryota</taxon>
        <taxon>Viridiplantae</taxon>
        <taxon>Streptophyta</taxon>
        <taxon>Embryophyta</taxon>
        <taxon>Tracheophyta</taxon>
        <taxon>Spermatophyta</taxon>
        <taxon>Magnoliopsida</taxon>
        <taxon>Liliopsida</taxon>
        <taxon>Poales</taxon>
        <taxon>Poaceae</taxon>
        <taxon>BOP clade</taxon>
        <taxon>Oryzoideae</taxon>
        <taxon>Oryzeae</taxon>
        <taxon>Oryzinae</taxon>
        <taxon>Oryza</taxon>
    </lineage>
</organism>
<dbReference type="EnsemblPlants" id="ORUFI11G10470.1">
    <property type="protein sequence ID" value="ORUFI11G10470.1"/>
    <property type="gene ID" value="ORUFI11G10470"/>
</dbReference>
<dbReference type="InterPro" id="IPR032697">
    <property type="entry name" value="SQ_cyclase_N"/>
</dbReference>
<dbReference type="InterPro" id="IPR018333">
    <property type="entry name" value="Squalene_cyclase"/>
</dbReference>
<dbReference type="Gramene" id="ORUFI11G10470.1">
    <property type="protein sequence ID" value="ORUFI11G10470.1"/>
    <property type="gene ID" value="ORUFI11G10470"/>
</dbReference>
<evidence type="ECO:0000256" key="2">
    <source>
        <dbReference type="ARBA" id="ARBA00022737"/>
    </source>
</evidence>
<evidence type="ECO:0000313" key="6">
    <source>
        <dbReference type="EnsemblPlants" id="ORUFI11G10470.1"/>
    </source>
</evidence>
<evidence type="ECO:0000256" key="1">
    <source>
        <dbReference type="ARBA" id="ARBA00009755"/>
    </source>
</evidence>
<name>A0A0E0R726_ORYRU</name>
<dbReference type="Proteomes" id="UP000008022">
    <property type="component" value="Unassembled WGS sequence"/>
</dbReference>
<dbReference type="GO" id="GO:0005811">
    <property type="term" value="C:lipid droplet"/>
    <property type="evidence" value="ECO:0007669"/>
    <property type="project" value="InterPro"/>
</dbReference>
<dbReference type="EC" id="5.4.99.-" evidence="3"/>
<keyword evidence="3" id="KW-0413">Isomerase</keyword>
<evidence type="ECO:0000313" key="7">
    <source>
        <dbReference type="Proteomes" id="UP000008022"/>
    </source>
</evidence>
<dbReference type="NCBIfam" id="TIGR01787">
    <property type="entry name" value="squalene_cyclas"/>
    <property type="match status" value="1"/>
</dbReference>
<feature type="domain" description="Squalene cyclase C-terminal" evidence="4">
    <location>
        <begin position="302"/>
        <end position="636"/>
    </location>
</feature>
<reference evidence="7" key="1">
    <citation type="submission" date="2013-06" db="EMBL/GenBank/DDBJ databases">
        <authorList>
            <person name="Zhao Q."/>
        </authorList>
    </citation>
    <scope>NUCLEOTIDE SEQUENCE</scope>
    <source>
        <strain evidence="7">cv. W1943</strain>
    </source>
</reference>
<reference evidence="6" key="2">
    <citation type="submission" date="2015-06" db="UniProtKB">
        <authorList>
            <consortium name="EnsemblPlants"/>
        </authorList>
    </citation>
    <scope>IDENTIFICATION</scope>
</reference>
<dbReference type="Gene3D" id="1.50.10.20">
    <property type="match status" value="2"/>
</dbReference>